<dbReference type="Proteomes" id="UP000018144">
    <property type="component" value="Unassembled WGS sequence"/>
</dbReference>
<name>U4KYF0_PYROM</name>
<protein>
    <submittedName>
        <fullName evidence="2">Uncharacterized protein</fullName>
    </submittedName>
</protein>
<dbReference type="EMBL" id="HF935329">
    <property type="protein sequence ID" value="CCX07001.1"/>
    <property type="molecule type" value="Genomic_DNA"/>
</dbReference>
<organism evidence="2 3">
    <name type="scientific">Pyronema omphalodes (strain CBS 100304)</name>
    <name type="common">Pyronema confluens</name>
    <dbReference type="NCBI Taxonomy" id="1076935"/>
    <lineage>
        <taxon>Eukaryota</taxon>
        <taxon>Fungi</taxon>
        <taxon>Dikarya</taxon>
        <taxon>Ascomycota</taxon>
        <taxon>Pezizomycotina</taxon>
        <taxon>Pezizomycetes</taxon>
        <taxon>Pezizales</taxon>
        <taxon>Pyronemataceae</taxon>
        <taxon>Pyronema</taxon>
    </lineage>
</organism>
<gene>
    <name evidence="2" type="ORF">PCON_06588</name>
</gene>
<feature type="compositionally biased region" description="Basic and acidic residues" evidence="1">
    <location>
        <begin position="19"/>
        <end position="33"/>
    </location>
</feature>
<dbReference type="eggNOG" id="ENOG502T1YA">
    <property type="taxonomic scope" value="Eukaryota"/>
</dbReference>
<evidence type="ECO:0000313" key="2">
    <source>
        <dbReference type="EMBL" id="CCX07001.1"/>
    </source>
</evidence>
<accession>U4KYF0</accession>
<proteinExistence type="predicted"/>
<evidence type="ECO:0000256" key="1">
    <source>
        <dbReference type="SAM" id="MobiDB-lite"/>
    </source>
</evidence>
<feature type="region of interest" description="Disordered" evidence="1">
    <location>
        <begin position="1"/>
        <end position="64"/>
    </location>
</feature>
<sequence length="515" mass="56412">MASSSDFGDQENLRSFWRIGDEIRKQEKGKGRCTDTSPPPPSLLPPPQTQPPPSQSPPGVAPGIASSSISNVKFDVVNTPTIKLQQKGTAECLRVPLDAVETYAALLQVVTAIYPLQKDPQIVTFDGILLRDESEYNKVKRPGLHLVISFPWSFGGGDWELNLGEVFPGGPGGFGGASSHCPWKTAKASQAEPTSRSSTTSTLLDDEMTELVELADAQGLDTQRLLNTPPVTHVMPVKMMFWPPGEMEFDVAIEPIDADGDFLDADIDTADKTNQSPGKWQGKRMCWKFIATPRDPEPAALTAFNCGDFNPRDKEIDCVEFNEIFSPSLPTMWTSFSKQEGDRTFLLRGVEKLQFFLAGFLLSCGVPESEMKAFVKYWTRNLQPDKPIVPEDHLIVVKFLTPKELGTLLAVQILPLPDRVMWVFPMLRVLTQEELLGEKIVARGVYAKEIDVVTKGMGFCGGGKNCGHGGCIRVFVLGGARAYCAPSPTAYVARRQRSPTPGLVVGNASISTWHA</sequence>
<reference evidence="2 3" key="1">
    <citation type="journal article" date="2013" name="PLoS Genet.">
        <title>The genome and development-dependent transcriptomes of Pyronema confluens: a window into fungal evolution.</title>
        <authorList>
            <person name="Traeger S."/>
            <person name="Altegoer F."/>
            <person name="Freitag M."/>
            <person name="Gabaldon T."/>
            <person name="Kempken F."/>
            <person name="Kumar A."/>
            <person name="Marcet-Houben M."/>
            <person name="Poggeler S."/>
            <person name="Stajich J.E."/>
            <person name="Nowrousian M."/>
        </authorList>
    </citation>
    <scope>NUCLEOTIDE SEQUENCE [LARGE SCALE GENOMIC DNA]</scope>
    <source>
        <strain evidence="3">CBS 100304</strain>
        <tissue evidence="2">Vegetative mycelium</tissue>
    </source>
</reference>
<feature type="compositionally biased region" description="Pro residues" evidence="1">
    <location>
        <begin position="37"/>
        <end position="60"/>
    </location>
</feature>
<keyword evidence="3" id="KW-1185">Reference proteome</keyword>
<dbReference type="OrthoDB" id="5347127at2759"/>
<evidence type="ECO:0000313" key="3">
    <source>
        <dbReference type="Proteomes" id="UP000018144"/>
    </source>
</evidence>
<dbReference type="AlphaFoldDB" id="U4KYF0"/>